<proteinExistence type="predicted"/>
<name>A0A8S5M6T4_9CAUD</name>
<organism evidence="1">
    <name type="scientific">Siphoviridae sp. ct73V17</name>
    <dbReference type="NCBI Taxonomy" id="2826302"/>
    <lineage>
        <taxon>Viruses</taxon>
        <taxon>Duplodnaviria</taxon>
        <taxon>Heunggongvirae</taxon>
        <taxon>Uroviricota</taxon>
        <taxon>Caudoviricetes</taxon>
    </lineage>
</organism>
<reference evidence="1" key="1">
    <citation type="journal article" date="2021" name="Proc. Natl. Acad. Sci. U.S.A.">
        <title>A Catalog of Tens of Thousands of Viruses from Human Metagenomes Reveals Hidden Associations with Chronic Diseases.</title>
        <authorList>
            <person name="Tisza M.J."/>
            <person name="Buck C.B."/>
        </authorList>
    </citation>
    <scope>NUCLEOTIDE SEQUENCE</scope>
    <source>
        <strain evidence="1">Ct73V17</strain>
    </source>
</reference>
<evidence type="ECO:0000313" key="1">
    <source>
        <dbReference type="EMBL" id="DAD77864.1"/>
    </source>
</evidence>
<sequence length="56" mass="6579">MDEYITPNYKTIGTVEQRKIRELYTSSLLNAFTQQDYIDAIALIGRVIDRLEKLEK</sequence>
<dbReference type="EMBL" id="BK014835">
    <property type="protein sequence ID" value="DAD77864.1"/>
    <property type="molecule type" value="Genomic_DNA"/>
</dbReference>
<accession>A0A8S5M6T4</accession>
<protein>
    <submittedName>
        <fullName evidence="1">Uncharacterized protein</fullName>
    </submittedName>
</protein>